<comment type="caution">
    <text evidence="1">The sequence shown here is derived from an EMBL/GenBank/DDBJ whole genome shotgun (WGS) entry which is preliminary data.</text>
</comment>
<dbReference type="EMBL" id="CAJVPW010040983">
    <property type="protein sequence ID" value="CAG8747329.1"/>
    <property type="molecule type" value="Genomic_DNA"/>
</dbReference>
<evidence type="ECO:0000313" key="2">
    <source>
        <dbReference type="Proteomes" id="UP000789366"/>
    </source>
</evidence>
<gene>
    <name evidence="1" type="ORF">SPELUC_LOCUS14225</name>
</gene>
<proteinExistence type="predicted"/>
<name>A0ACA9QDM8_9GLOM</name>
<organism evidence="1 2">
    <name type="scientific">Cetraspora pellucida</name>
    <dbReference type="NCBI Taxonomy" id="1433469"/>
    <lineage>
        <taxon>Eukaryota</taxon>
        <taxon>Fungi</taxon>
        <taxon>Fungi incertae sedis</taxon>
        <taxon>Mucoromycota</taxon>
        <taxon>Glomeromycotina</taxon>
        <taxon>Glomeromycetes</taxon>
        <taxon>Diversisporales</taxon>
        <taxon>Gigasporaceae</taxon>
        <taxon>Cetraspora</taxon>
    </lineage>
</organism>
<accession>A0ACA9QDM8</accession>
<sequence>MPNESSLVMLILDPRMKNFLFMDKSEHTQQRSQAESLLRNLYNQLKQDQTDKNLEGSNSIMNLIDSTKNIFSRMWANNQSQTENEIFHYLLYLKEPKNI</sequence>
<evidence type="ECO:0000313" key="1">
    <source>
        <dbReference type="EMBL" id="CAG8747329.1"/>
    </source>
</evidence>
<keyword evidence="2" id="KW-1185">Reference proteome</keyword>
<protein>
    <submittedName>
        <fullName evidence="1">5700_t:CDS:1</fullName>
    </submittedName>
</protein>
<feature type="non-terminal residue" evidence="1">
    <location>
        <position position="99"/>
    </location>
</feature>
<reference evidence="1" key="1">
    <citation type="submission" date="2021-06" db="EMBL/GenBank/DDBJ databases">
        <authorList>
            <person name="Kallberg Y."/>
            <person name="Tangrot J."/>
            <person name="Rosling A."/>
        </authorList>
    </citation>
    <scope>NUCLEOTIDE SEQUENCE</scope>
    <source>
        <strain evidence="1">28 12/20/2015</strain>
    </source>
</reference>
<dbReference type="Proteomes" id="UP000789366">
    <property type="component" value="Unassembled WGS sequence"/>
</dbReference>